<keyword evidence="3" id="KW-1185">Reference proteome</keyword>
<evidence type="ECO:0000313" key="2">
    <source>
        <dbReference type="EMBL" id="ACV68188.1"/>
    </source>
</evidence>
<keyword evidence="1" id="KW-1133">Transmembrane helix</keyword>
<feature type="transmembrane region" description="Helical" evidence="1">
    <location>
        <begin position="7"/>
        <end position="26"/>
    </location>
</feature>
<reference evidence="2 3" key="2">
    <citation type="journal article" date="2010" name="Stand. Genomic Sci.">
        <title>Complete genome sequence of Desulfohalobium retbaense type strain (HR(100)).</title>
        <authorList>
            <person name="Spring S."/>
            <person name="Nolan M."/>
            <person name="Lapidus A."/>
            <person name="Glavina Del Rio T."/>
            <person name="Copeland A."/>
            <person name="Tice H."/>
            <person name="Cheng J.F."/>
            <person name="Lucas S."/>
            <person name="Land M."/>
            <person name="Chen F."/>
            <person name="Bruce D."/>
            <person name="Goodwin L."/>
            <person name="Pitluck S."/>
            <person name="Ivanova N."/>
            <person name="Mavromatis K."/>
            <person name="Mikhailova N."/>
            <person name="Pati A."/>
            <person name="Chen A."/>
            <person name="Palaniappan K."/>
            <person name="Hauser L."/>
            <person name="Chang Y.J."/>
            <person name="Jeffries C.D."/>
            <person name="Munk C."/>
            <person name="Kiss H."/>
            <person name="Chain P."/>
            <person name="Han C."/>
            <person name="Brettin T."/>
            <person name="Detter J.C."/>
            <person name="Schuler E."/>
            <person name="Goker M."/>
            <person name="Rohde M."/>
            <person name="Bristow J."/>
            <person name="Eisen J.A."/>
            <person name="Markowitz V."/>
            <person name="Hugenholtz P."/>
            <person name="Kyrpides N.C."/>
            <person name="Klenk H.P."/>
        </authorList>
    </citation>
    <scope>NUCLEOTIDE SEQUENCE [LARGE SCALE GENOMIC DNA]</scope>
    <source>
        <strain evidence="2 3">DSM 5692</strain>
    </source>
</reference>
<dbReference type="AlphaFoldDB" id="C8X191"/>
<keyword evidence="1" id="KW-0812">Transmembrane</keyword>
<keyword evidence="1" id="KW-0472">Membrane</keyword>
<protein>
    <submittedName>
        <fullName evidence="2">Uncharacterized protein</fullName>
    </submittedName>
</protein>
<dbReference type="EMBL" id="CP001734">
    <property type="protein sequence ID" value="ACV68188.1"/>
    <property type="molecule type" value="Genomic_DNA"/>
</dbReference>
<reference evidence="3" key="1">
    <citation type="submission" date="2009-09" db="EMBL/GenBank/DDBJ databases">
        <title>The complete chromosome of Desulfohalobium retbaense DSM 5692.</title>
        <authorList>
            <consortium name="US DOE Joint Genome Institute (JGI-PGF)"/>
            <person name="Lucas S."/>
            <person name="Copeland A."/>
            <person name="Lapidus A."/>
            <person name="Glavina del Rio T."/>
            <person name="Dalin E."/>
            <person name="Tice H."/>
            <person name="Bruce D."/>
            <person name="Goodwin L."/>
            <person name="Pitluck S."/>
            <person name="Kyrpides N."/>
            <person name="Mavromatis K."/>
            <person name="Ivanova N."/>
            <person name="Mikhailova N."/>
            <person name="Munk A.C."/>
            <person name="Brettin T."/>
            <person name="Detter J.C."/>
            <person name="Han C."/>
            <person name="Tapia R."/>
            <person name="Larimer F."/>
            <person name="Land M."/>
            <person name="Hauser L."/>
            <person name="Markowitz V."/>
            <person name="Cheng J.-F."/>
            <person name="Hugenholtz P."/>
            <person name="Woyke T."/>
            <person name="Wu D."/>
            <person name="Spring S."/>
            <person name="Klenk H.-P."/>
            <person name="Eisen J.A."/>
        </authorList>
    </citation>
    <scope>NUCLEOTIDE SEQUENCE [LARGE SCALE GENOMIC DNA]</scope>
    <source>
        <strain evidence="3">DSM 5692</strain>
    </source>
</reference>
<sequence>MQERTFQLLGLLGFILSGMFFTAAGIKSGDLLTLGGSLVWILACLIWLIPVLRDKDQER</sequence>
<dbReference type="OrthoDB" id="9814629at2"/>
<dbReference type="HOGENOM" id="CLU_2952953_0_0_7"/>
<name>C8X191_DESRD</name>
<proteinExistence type="predicted"/>
<gene>
    <name evidence="2" type="ordered locus">Dret_0897</name>
</gene>
<dbReference type="RefSeq" id="WP_015751346.1">
    <property type="nucleotide sequence ID" value="NC_013223.1"/>
</dbReference>
<dbReference type="KEGG" id="drt:Dret_0897"/>
<organism evidence="2 3">
    <name type="scientific">Desulfohalobium retbaense (strain ATCC 49708 / DSM 5692 / JCM 16813 / HR100)</name>
    <dbReference type="NCBI Taxonomy" id="485915"/>
    <lineage>
        <taxon>Bacteria</taxon>
        <taxon>Pseudomonadati</taxon>
        <taxon>Thermodesulfobacteriota</taxon>
        <taxon>Desulfovibrionia</taxon>
        <taxon>Desulfovibrionales</taxon>
        <taxon>Desulfohalobiaceae</taxon>
        <taxon>Desulfohalobium</taxon>
    </lineage>
</organism>
<dbReference type="Proteomes" id="UP000001052">
    <property type="component" value="Chromosome"/>
</dbReference>
<dbReference type="STRING" id="485915.Dret_0897"/>
<evidence type="ECO:0000313" key="3">
    <source>
        <dbReference type="Proteomes" id="UP000001052"/>
    </source>
</evidence>
<feature type="transmembrane region" description="Helical" evidence="1">
    <location>
        <begin position="32"/>
        <end position="52"/>
    </location>
</feature>
<evidence type="ECO:0000256" key="1">
    <source>
        <dbReference type="SAM" id="Phobius"/>
    </source>
</evidence>
<accession>C8X191</accession>